<dbReference type="PANTHER" id="PTHR42760">
    <property type="entry name" value="SHORT-CHAIN DEHYDROGENASES/REDUCTASES FAMILY MEMBER"/>
    <property type="match status" value="1"/>
</dbReference>
<dbReference type="GO" id="GO:0016616">
    <property type="term" value="F:oxidoreductase activity, acting on the CH-OH group of donors, NAD or NADP as acceptor"/>
    <property type="evidence" value="ECO:0007669"/>
    <property type="project" value="TreeGrafter"/>
</dbReference>
<dbReference type="GeneID" id="34584744"/>
<gene>
    <name evidence="3" type="ORF">AYO20_01320</name>
</gene>
<dbReference type="CDD" id="cd05233">
    <property type="entry name" value="SDR_c"/>
    <property type="match status" value="1"/>
</dbReference>
<name>A0A178DB16_9EURO</name>
<comment type="similarity">
    <text evidence="1 2">Belongs to the short-chain dehydrogenases/reductases (SDR) family.</text>
</comment>
<sequence>MSGLLRGTAFVTGAGSGIGRATAVCLAQHGVSNLALGDVDTKRLEETKADLVAQGLAVQVILIELDVSNEDAVREAIEKTVAAFGRIDYAVNNAGVAGPMGRAENVAFAEWRRLLDVNLNGVWLCQRAEIQAMLKQDLRAIGSRRPYSPGARGVIVNVASILGLMGASGTSPVTVYSAAKHAVMGLTKTVGLDHDSISFLLVPFPEAVSSRLVMRLPCTYDPSVLLGRTRLRERRDPNQRNLPRVIQTKTTLTPPFAISFIETPLLTPTLNDAARRELLRRIPADRLGAPEEIGNSIVYLMSYLSSFMYGHGLVVDG</sequence>
<dbReference type="InterPro" id="IPR002347">
    <property type="entry name" value="SDR_fam"/>
</dbReference>
<dbReference type="PRINTS" id="PR00080">
    <property type="entry name" value="SDRFAMILY"/>
</dbReference>
<dbReference type="SUPFAM" id="SSF51735">
    <property type="entry name" value="NAD(P)-binding Rossmann-fold domains"/>
    <property type="match status" value="1"/>
</dbReference>
<dbReference type="Pfam" id="PF00106">
    <property type="entry name" value="adh_short"/>
    <property type="match status" value="1"/>
</dbReference>
<evidence type="ECO:0000256" key="2">
    <source>
        <dbReference type="RuleBase" id="RU000363"/>
    </source>
</evidence>
<dbReference type="Proteomes" id="UP000185904">
    <property type="component" value="Unassembled WGS sequence"/>
</dbReference>
<dbReference type="AlphaFoldDB" id="A0A178DB16"/>
<comment type="caution">
    <text evidence="3">The sequence shown here is derived from an EMBL/GenBank/DDBJ whole genome shotgun (WGS) entry which is preliminary data.</text>
</comment>
<accession>A0A178DB16</accession>
<dbReference type="EMBL" id="LVCJ01000005">
    <property type="protein sequence ID" value="OAL39450.1"/>
    <property type="molecule type" value="Genomic_DNA"/>
</dbReference>
<dbReference type="Gene3D" id="3.40.50.720">
    <property type="entry name" value="NAD(P)-binding Rossmann-like Domain"/>
    <property type="match status" value="2"/>
</dbReference>
<evidence type="ECO:0000313" key="3">
    <source>
        <dbReference type="EMBL" id="OAL39450.1"/>
    </source>
</evidence>
<dbReference type="OrthoDB" id="5840532at2759"/>
<reference evidence="3 4" key="1">
    <citation type="submission" date="2016-03" db="EMBL/GenBank/DDBJ databases">
        <title>The draft genome sequence of Fonsecaea nubica causative agent of cutaneous subcutaneous infection in human host.</title>
        <authorList>
            <person name="Costa F."/>
            <person name="Sybren D.H."/>
            <person name="Raittz R.T."/>
            <person name="Weiss V.A."/>
            <person name="Leao A.C."/>
            <person name="Gomes R."/>
            <person name="De Souza E.M."/>
            <person name="Pedrosa F.O."/>
            <person name="Steffens M.B."/>
            <person name="Bombassaro A."/>
            <person name="Tadra-Sfeir M.Z."/>
            <person name="Moreno L.F."/>
            <person name="Najafzadeh M.J."/>
            <person name="Felipe M.S."/>
            <person name="Teixeira M."/>
            <person name="Sun J."/>
            <person name="Xi L."/>
            <person name="Castro M.A."/>
            <person name="Vicente V.A."/>
        </authorList>
    </citation>
    <scope>NUCLEOTIDE SEQUENCE [LARGE SCALE GENOMIC DNA]</scope>
    <source>
        <strain evidence="3 4">CBS 269.64</strain>
    </source>
</reference>
<dbReference type="Pfam" id="PF13561">
    <property type="entry name" value="adh_short_C2"/>
    <property type="match status" value="1"/>
</dbReference>
<protein>
    <recommendedName>
        <fullName evidence="5">NAD(P)-binding protein</fullName>
    </recommendedName>
</protein>
<dbReference type="PRINTS" id="PR00081">
    <property type="entry name" value="GDHRDH"/>
</dbReference>
<dbReference type="RefSeq" id="XP_022504462.1">
    <property type="nucleotide sequence ID" value="XM_022639626.1"/>
</dbReference>
<evidence type="ECO:0000256" key="1">
    <source>
        <dbReference type="ARBA" id="ARBA00006484"/>
    </source>
</evidence>
<dbReference type="InterPro" id="IPR036291">
    <property type="entry name" value="NAD(P)-bd_dom_sf"/>
</dbReference>
<organism evidence="3 4">
    <name type="scientific">Fonsecaea nubica</name>
    <dbReference type="NCBI Taxonomy" id="856822"/>
    <lineage>
        <taxon>Eukaryota</taxon>
        <taxon>Fungi</taxon>
        <taxon>Dikarya</taxon>
        <taxon>Ascomycota</taxon>
        <taxon>Pezizomycotina</taxon>
        <taxon>Eurotiomycetes</taxon>
        <taxon>Chaetothyriomycetidae</taxon>
        <taxon>Chaetothyriales</taxon>
        <taxon>Herpotrichiellaceae</taxon>
        <taxon>Fonsecaea</taxon>
    </lineage>
</organism>
<proteinExistence type="inferred from homology"/>
<evidence type="ECO:0008006" key="5">
    <source>
        <dbReference type="Google" id="ProtNLM"/>
    </source>
</evidence>
<evidence type="ECO:0000313" key="4">
    <source>
        <dbReference type="Proteomes" id="UP000185904"/>
    </source>
</evidence>
<keyword evidence="4" id="KW-1185">Reference proteome</keyword>